<dbReference type="CTD" id="569558"/>
<feature type="chain" id="PRO_5027080813" evidence="8">
    <location>
        <begin position="19"/>
        <end position="762"/>
    </location>
</feature>
<dbReference type="OrthoDB" id="8780871at2759"/>
<feature type="compositionally biased region" description="Basic and acidic residues" evidence="7">
    <location>
        <begin position="299"/>
        <end position="313"/>
    </location>
</feature>
<dbReference type="GO" id="GO:0004869">
    <property type="term" value="F:cysteine-type endopeptidase inhibitor activity"/>
    <property type="evidence" value="ECO:0007669"/>
    <property type="project" value="InterPro"/>
</dbReference>
<gene>
    <name evidence="11" type="primary">ahsg1</name>
</gene>
<dbReference type="PANTHER" id="PTHR13814:SF6">
    <property type="entry name" value="ALPHA-2-HS-GLYCOPROTEIN"/>
    <property type="match status" value="1"/>
</dbReference>
<feature type="compositionally biased region" description="Low complexity" evidence="7">
    <location>
        <begin position="314"/>
        <end position="324"/>
    </location>
</feature>
<dbReference type="PROSITE" id="PS51529">
    <property type="entry name" value="CYSTATIN_FETUIN_A"/>
    <property type="match status" value="3"/>
</dbReference>
<keyword evidence="2" id="KW-0964">Secreted</keyword>
<name>A0A6J2WS06_CHACN</name>
<dbReference type="PANTHER" id="PTHR13814">
    <property type="entry name" value="FETUIN"/>
    <property type="match status" value="1"/>
</dbReference>
<evidence type="ECO:0000313" key="11">
    <source>
        <dbReference type="RefSeq" id="XP_030646986.1"/>
    </source>
</evidence>
<dbReference type="SMART" id="SM00043">
    <property type="entry name" value="CY"/>
    <property type="match status" value="3"/>
</dbReference>
<feature type="compositionally biased region" description="Pro residues" evidence="7">
    <location>
        <begin position="705"/>
        <end position="714"/>
    </location>
</feature>
<evidence type="ECO:0000256" key="3">
    <source>
        <dbReference type="ARBA" id="ARBA00022729"/>
    </source>
</evidence>
<dbReference type="GeneID" id="115827319"/>
<feature type="region of interest" description="Disordered" evidence="7">
    <location>
        <begin position="589"/>
        <end position="729"/>
    </location>
</feature>
<feature type="domain" description="Cystatin fetuin-A-type" evidence="9">
    <location>
        <begin position="19"/>
        <end position="144"/>
    </location>
</feature>
<dbReference type="CDD" id="cd00042">
    <property type="entry name" value="CY"/>
    <property type="match status" value="2"/>
</dbReference>
<evidence type="ECO:0000313" key="10">
    <source>
        <dbReference type="Proteomes" id="UP000504632"/>
    </source>
</evidence>
<dbReference type="Gene3D" id="3.10.450.10">
    <property type="match status" value="4"/>
</dbReference>
<dbReference type="PROSITE" id="PS01255">
    <property type="entry name" value="FETUIN_2"/>
    <property type="match status" value="1"/>
</dbReference>
<dbReference type="Proteomes" id="UP000504632">
    <property type="component" value="Chromosome 14"/>
</dbReference>
<feature type="compositionally biased region" description="Basic and acidic residues" evidence="7">
    <location>
        <begin position="273"/>
        <end position="285"/>
    </location>
</feature>
<dbReference type="Pfam" id="PF00031">
    <property type="entry name" value="Cystatin"/>
    <property type="match status" value="2"/>
</dbReference>
<proteinExistence type="predicted"/>
<keyword evidence="6" id="KW-0325">Glycoprotein</keyword>
<feature type="compositionally biased region" description="Basic residues" evidence="7">
    <location>
        <begin position="602"/>
        <end position="620"/>
    </location>
</feature>
<evidence type="ECO:0000259" key="9">
    <source>
        <dbReference type="PROSITE" id="PS51529"/>
    </source>
</evidence>
<evidence type="ECO:0000256" key="4">
    <source>
        <dbReference type="ARBA" id="ARBA00022737"/>
    </source>
</evidence>
<dbReference type="InterPro" id="IPR025760">
    <property type="entry name" value="Cystatin_Fetuin_A"/>
</dbReference>
<evidence type="ECO:0000256" key="6">
    <source>
        <dbReference type="ARBA" id="ARBA00023180"/>
    </source>
</evidence>
<keyword evidence="10" id="KW-1185">Reference proteome</keyword>
<dbReference type="GO" id="GO:0072562">
    <property type="term" value="C:blood microparticle"/>
    <property type="evidence" value="ECO:0007669"/>
    <property type="project" value="TreeGrafter"/>
</dbReference>
<dbReference type="InterPro" id="IPR000010">
    <property type="entry name" value="Cystatin_dom"/>
</dbReference>
<feature type="compositionally biased region" description="Basic and acidic residues" evidence="7">
    <location>
        <begin position="621"/>
        <end position="671"/>
    </location>
</feature>
<accession>A0A6J2WS06</accession>
<feature type="region of interest" description="Disordered" evidence="7">
    <location>
        <begin position="249"/>
        <end position="331"/>
    </location>
</feature>
<evidence type="ECO:0000256" key="7">
    <source>
        <dbReference type="SAM" id="MobiDB-lite"/>
    </source>
</evidence>
<protein>
    <submittedName>
        <fullName evidence="11">Alpha-2-HS-glycoprotein 1</fullName>
    </submittedName>
</protein>
<dbReference type="GO" id="GO:0031012">
    <property type="term" value="C:extracellular matrix"/>
    <property type="evidence" value="ECO:0007669"/>
    <property type="project" value="TreeGrafter"/>
</dbReference>
<feature type="compositionally biased region" description="Basic residues" evidence="7">
    <location>
        <begin position="684"/>
        <end position="700"/>
    </location>
</feature>
<dbReference type="InterPro" id="IPR050735">
    <property type="entry name" value="Kininogen_Fetuin_HRG"/>
</dbReference>
<feature type="domain" description="Cystatin fetuin-A-type" evidence="9">
    <location>
        <begin position="362"/>
        <end position="469"/>
    </location>
</feature>
<dbReference type="InterPro" id="IPR001363">
    <property type="entry name" value="Prot_inh_fetuin_CS"/>
</dbReference>
<keyword evidence="5" id="KW-1015">Disulfide bond</keyword>
<evidence type="ECO:0000256" key="1">
    <source>
        <dbReference type="ARBA" id="ARBA00004613"/>
    </source>
</evidence>
<reference evidence="11" key="1">
    <citation type="submission" date="2025-08" db="UniProtKB">
        <authorList>
            <consortium name="RefSeq"/>
        </authorList>
    </citation>
    <scope>IDENTIFICATION</scope>
</reference>
<feature type="domain" description="Cystatin fetuin-A-type" evidence="9">
    <location>
        <begin position="478"/>
        <end position="589"/>
    </location>
</feature>
<keyword evidence="4" id="KW-0677">Repeat</keyword>
<dbReference type="RefSeq" id="XP_030646986.1">
    <property type="nucleotide sequence ID" value="XM_030791126.1"/>
</dbReference>
<dbReference type="SUPFAM" id="SSF54403">
    <property type="entry name" value="Cystatin/monellin"/>
    <property type="match status" value="4"/>
</dbReference>
<comment type="subcellular location">
    <subcellularLocation>
        <location evidence="1">Secreted</location>
    </subcellularLocation>
</comment>
<sequence>MRSVVILGLLLLSVSVWADDAPAAPSSTDLACDAPEAEEAAIAAQDFINSHHTHGYKYALNRVEEARVIKKADGEETFILEIDLLETKCHALDPKPVADCAIRPENETAVEAHCDVALSKEAGVFTGLAFKCRNKPAVIKTLCVGCPALIPLNHTEGLQMVEDALERFNNVTEDGVHFALLEVGRLKSQVAAGGPILFAEFAIEETNCTKEAHDVCVHLNHTVARRGFCVAKGGVVDVEVDCVIFTVPATNDTATPPHPPRKHHHHHHHPSHKGFDHHKLTKLHDPSSTGLLSAESAESAEKLLKQKPDEGKPAEAPAADPSSPVKSSCPGKVKHFSPDDIMKGLVVLGVLIQVFCAFSVPSDEPYTCAQDQDDKAAAAAAQYIDEHHHHGYKFKLSKIESRTAEEKQPCEVVLALELQETKCHIVNPKPVEQCEIRSHHETQVTAHCNVTISGAEEQLKVVKYACHTEPDSAADITRMCPDCPTLLPLHDPEGLESVKAALKKFNAESKEPNQFRLLEVGRITMQHMFMGPSYFADFAIVETNCTEKEETEDNHACECLNPARHGFCESTLIGTGDLDVKCEIYEAENRTRDPHGPPGRPGHPRVCKHKGHHGRHHKCRPDHAGHPDHAGPPDHHGKGRPDHDGPPDCHGIGRPDHAGRPDHGGRPDHAGHPNHGGRPGHGGHPGHGHGHGGRPGHGHGGHYDPPGPPHPPGLPDKEGPPFTRSFPHCHGTVAIPPTIHPICAFPPPWHHKHSGQQGSQKA</sequence>
<organism evidence="10 11">
    <name type="scientific">Chanos chanos</name>
    <name type="common">Milkfish</name>
    <name type="synonym">Mugil chanos</name>
    <dbReference type="NCBI Taxonomy" id="29144"/>
    <lineage>
        <taxon>Eukaryota</taxon>
        <taxon>Metazoa</taxon>
        <taxon>Chordata</taxon>
        <taxon>Craniata</taxon>
        <taxon>Vertebrata</taxon>
        <taxon>Euteleostomi</taxon>
        <taxon>Actinopterygii</taxon>
        <taxon>Neopterygii</taxon>
        <taxon>Teleostei</taxon>
        <taxon>Ostariophysi</taxon>
        <taxon>Gonorynchiformes</taxon>
        <taxon>Chanidae</taxon>
        <taxon>Chanos</taxon>
    </lineage>
</organism>
<dbReference type="AlphaFoldDB" id="A0A6J2WS06"/>
<keyword evidence="3 8" id="KW-0732">Signal</keyword>
<evidence type="ECO:0000256" key="8">
    <source>
        <dbReference type="SAM" id="SignalP"/>
    </source>
</evidence>
<feature type="signal peptide" evidence="8">
    <location>
        <begin position="1"/>
        <end position="18"/>
    </location>
</feature>
<dbReference type="InParanoid" id="A0A6J2WS06"/>
<feature type="compositionally biased region" description="Basic residues" evidence="7">
    <location>
        <begin position="259"/>
        <end position="272"/>
    </location>
</feature>
<evidence type="ECO:0000256" key="5">
    <source>
        <dbReference type="ARBA" id="ARBA00023157"/>
    </source>
</evidence>
<dbReference type="InterPro" id="IPR046350">
    <property type="entry name" value="Cystatin_sf"/>
</dbReference>
<evidence type="ECO:0000256" key="2">
    <source>
        <dbReference type="ARBA" id="ARBA00022525"/>
    </source>
</evidence>
<dbReference type="FunFam" id="3.10.450.10:FF:000002">
    <property type="entry name" value="Kininogen 1"/>
    <property type="match status" value="1"/>
</dbReference>